<accession>A0A2H0REJ1</accession>
<protein>
    <recommendedName>
        <fullName evidence="3">Methyltransferase type 11 domain-containing protein</fullName>
    </recommendedName>
</protein>
<sequence>MEEKDKTMVEHYETVRNLGNDFRNFNLFHLASSLVSGKTVVDIGCGSGHFASILKAFNKDVIGIEPSAGMRALAARSNPGVVVMEGSAEEVDVLLKKTVDSIVMLDVLEHVKDDGNQVKKINECLKENGEFVFVVPAHPYLYGKRDMQMGHYRRYTKKALCKILETNGFSLQYVRYWNALGVLPYMVSEKILRRPLRANLRKVGPNSGLHYVARKMLHWWFAVVEKNCNFGFGLSLVGVAKKTSV</sequence>
<gene>
    <name evidence="1" type="ORF">COV10_02070</name>
</gene>
<dbReference type="PANTHER" id="PTHR43861:SF6">
    <property type="entry name" value="METHYLTRANSFERASE TYPE 11"/>
    <property type="match status" value="1"/>
</dbReference>
<reference evidence="1 2" key="1">
    <citation type="submission" date="2017-09" db="EMBL/GenBank/DDBJ databases">
        <title>Depth-based differentiation of microbial function through sediment-hosted aquifers and enrichment of novel symbionts in the deep terrestrial subsurface.</title>
        <authorList>
            <person name="Probst A.J."/>
            <person name="Ladd B."/>
            <person name="Jarett J.K."/>
            <person name="Geller-Mcgrath D.E."/>
            <person name="Sieber C.M."/>
            <person name="Emerson J.B."/>
            <person name="Anantharaman K."/>
            <person name="Thomas B.C."/>
            <person name="Malmstrom R."/>
            <person name="Stieglmeier M."/>
            <person name="Klingl A."/>
            <person name="Woyke T."/>
            <person name="Ryan C.M."/>
            <person name="Banfield J.F."/>
        </authorList>
    </citation>
    <scope>NUCLEOTIDE SEQUENCE [LARGE SCALE GENOMIC DNA]</scope>
    <source>
        <strain evidence="1">CG10_big_fil_rev_8_21_14_0_10_51_16</strain>
    </source>
</reference>
<evidence type="ECO:0008006" key="3">
    <source>
        <dbReference type="Google" id="ProtNLM"/>
    </source>
</evidence>
<dbReference type="PANTHER" id="PTHR43861">
    <property type="entry name" value="TRANS-ACONITATE 2-METHYLTRANSFERASE-RELATED"/>
    <property type="match status" value="1"/>
</dbReference>
<evidence type="ECO:0000313" key="2">
    <source>
        <dbReference type="Proteomes" id="UP000228767"/>
    </source>
</evidence>
<dbReference type="InterPro" id="IPR029063">
    <property type="entry name" value="SAM-dependent_MTases_sf"/>
</dbReference>
<dbReference type="SUPFAM" id="SSF53335">
    <property type="entry name" value="S-adenosyl-L-methionine-dependent methyltransferases"/>
    <property type="match status" value="1"/>
</dbReference>
<dbReference type="AlphaFoldDB" id="A0A2H0REJ1"/>
<dbReference type="Pfam" id="PF13489">
    <property type="entry name" value="Methyltransf_23"/>
    <property type="match status" value="1"/>
</dbReference>
<name>A0A2H0REJ1_9BACT</name>
<dbReference type="CDD" id="cd02440">
    <property type="entry name" value="AdoMet_MTases"/>
    <property type="match status" value="1"/>
</dbReference>
<organism evidence="1 2">
    <name type="scientific">Candidatus Vogelbacteria bacterium CG10_big_fil_rev_8_21_14_0_10_51_16</name>
    <dbReference type="NCBI Taxonomy" id="1975045"/>
    <lineage>
        <taxon>Bacteria</taxon>
        <taxon>Candidatus Vogeliibacteriota</taxon>
    </lineage>
</organism>
<evidence type="ECO:0000313" key="1">
    <source>
        <dbReference type="EMBL" id="PIR44971.1"/>
    </source>
</evidence>
<proteinExistence type="predicted"/>
<comment type="caution">
    <text evidence="1">The sequence shown here is derived from an EMBL/GenBank/DDBJ whole genome shotgun (WGS) entry which is preliminary data.</text>
</comment>
<dbReference type="Proteomes" id="UP000228767">
    <property type="component" value="Unassembled WGS sequence"/>
</dbReference>
<dbReference type="EMBL" id="PCYI01000014">
    <property type="protein sequence ID" value="PIR44971.1"/>
    <property type="molecule type" value="Genomic_DNA"/>
</dbReference>
<dbReference type="Gene3D" id="3.40.50.150">
    <property type="entry name" value="Vaccinia Virus protein VP39"/>
    <property type="match status" value="1"/>
</dbReference>